<sequence length="242" mass="27040">MSKEYNGASTTRDLASVFALRPPRRRARECFDGADDAKLVLVGGRSEVVDVDSNSTDKVTAVDMEAVKAGSDKFARKKSVFVFIGDPSSPVHKRCKNCKFPPIFWEGRAPVHFNKESFYVVNAGKDGLHHSRNGKQPKPAATYNSGSAGKLAIEFLMRRSTSSPYFSSFCRQSYRGTNKQWFLEKIYQLSCIPYESTQDGSDHYYQGPILAVICVAPQAVLVPKLAKNYLAHWHVKHRGVEI</sequence>
<keyword evidence="2" id="KW-1185">Reference proteome</keyword>
<evidence type="ECO:0000313" key="1">
    <source>
        <dbReference type="EMBL" id="KAH7909283.1"/>
    </source>
</evidence>
<gene>
    <name evidence="1" type="ORF">BJ138DRAFT_1102794</name>
</gene>
<dbReference type="Proteomes" id="UP000790377">
    <property type="component" value="Unassembled WGS sequence"/>
</dbReference>
<protein>
    <submittedName>
        <fullName evidence="1">Uncharacterized protein</fullName>
    </submittedName>
</protein>
<comment type="caution">
    <text evidence="1">The sequence shown here is derived from an EMBL/GenBank/DDBJ whole genome shotgun (WGS) entry which is preliminary data.</text>
</comment>
<dbReference type="EMBL" id="MU267768">
    <property type="protein sequence ID" value="KAH7909283.1"/>
    <property type="molecule type" value="Genomic_DNA"/>
</dbReference>
<organism evidence="1 2">
    <name type="scientific">Hygrophoropsis aurantiaca</name>
    <dbReference type="NCBI Taxonomy" id="72124"/>
    <lineage>
        <taxon>Eukaryota</taxon>
        <taxon>Fungi</taxon>
        <taxon>Dikarya</taxon>
        <taxon>Basidiomycota</taxon>
        <taxon>Agaricomycotina</taxon>
        <taxon>Agaricomycetes</taxon>
        <taxon>Agaricomycetidae</taxon>
        <taxon>Boletales</taxon>
        <taxon>Coniophorineae</taxon>
        <taxon>Hygrophoropsidaceae</taxon>
        <taxon>Hygrophoropsis</taxon>
    </lineage>
</organism>
<name>A0ACB8A9C7_9AGAM</name>
<accession>A0ACB8A9C7</accession>
<proteinExistence type="predicted"/>
<reference evidence="1" key="1">
    <citation type="journal article" date="2021" name="New Phytol.">
        <title>Evolutionary innovations through gain and loss of genes in the ectomycorrhizal Boletales.</title>
        <authorList>
            <person name="Wu G."/>
            <person name="Miyauchi S."/>
            <person name="Morin E."/>
            <person name="Kuo A."/>
            <person name="Drula E."/>
            <person name="Varga T."/>
            <person name="Kohler A."/>
            <person name="Feng B."/>
            <person name="Cao Y."/>
            <person name="Lipzen A."/>
            <person name="Daum C."/>
            <person name="Hundley H."/>
            <person name="Pangilinan J."/>
            <person name="Johnson J."/>
            <person name="Barry K."/>
            <person name="LaButti K."/>
            <person name="Ng V."/>
            <person name="Ahrendt S."/>
            <person name="Min B."/>
            <person name="Choi I.G."/>
            <person name="Park H."/>
            <person name="Plett J.M."/>
            <person name="Magnuson J."/>
            <person name="Spatafora J.W."/>
            <person name="Nagy L.G."/>
            <person name="Henrissat B."/>
            <person name="Grigoriev I.V."/>
            <person name="Yang Z.L."/>
            <person name="Xu J."/>
            <person name="Martin F.M."/>
        </authorList>
    </citation>
    <scope>NUCLEOTIDE SEQUENCE</scope>
    <source>
        <strain evidence="1">ATCC 28755</strain>
    </source>
</reference>
<evidence type="ECO:0000313" key="2">
    <source>
        <dbReference type="Proteomes" id="UP000790377"/>
    </source>
</evidence>